<dbReference type="SUPFAM" id="SSF109604">
    <property type="entry name" value="HD-domain/PDEase-like"/>
    <property type="match status" value="1"/>
</dbReference>
<name>A0A9N8EEV4_9STRA</name>
<keyword evidence="11" id="KW-1185">Reference proteome</keyword>
<dbReference type="Gene3D" id="3.30.70.1230">
    <property type="entry name" value="Nucleotide cyclase"/>
    <property type="match status" value="1"/>
</dbReference>
<dbReference type="GO" id="GO:0005886">
    <property type="term" value="C:plasma membrane"/>
    <property type="evidence" value="ECO:0007669"/>
    <property type="project" value="TreeGrafter"/>
</dbReference>
<evidence type="ECO:0000256" key="5">
    <source>
        <dbReference type="ARBA" id="ARBA00023136"/>
    </source>
</evidence>
<keyword evidence="6" id="KW-0456">Lyase</keyword>
<keyword evidence="4 8" id="KW-1133">Transmembrane helix</keyword>
<feature type="domain" description="Guanylate cyclase" evidence="9">
    <location>
        <begin position="621"/>
        <end position="755"/>
    </location>
</feature>
<evidence type="ECO:0000256" key="1">
    <source>
        <dbReference type="ARBA" id="ARBA00004370"/>
    </source>
</evidence>
<evidence type="ECO:0000313" key="10">
    <source>
        <dbReference type="EMBL" id="CAB9518934.1"/>
    </source>
</evidence>
<evidence type="ECO:0000313" key="11">
    <source>
        <dbReference type="Proteomes" id="UP001153069"/>
    </source>
</evidence>
<keyword evidence="2 8" id="KW-0812">Transmembrane</keyword>
<dbReference type="Pfam" id="PF00211">
    <property type="entry name" value="Guanylate_cyc"/>
    <property type="match status" value="1"/>
</dbReference>
<feature type="compositionally biased region" description="Basic and acidic residues" evidence="7">
    <location>
        <begin position="56"/>
        <end position="75"/>
    </location>
</feature>
<evidence type="ECO:0000256" key="3">
    <source>
        <dbReference type="ARBA" id="ARBA00022741"/>
    </source>
</evidence>
<dbReference type="PANTHER" id="PTHR11920:SF335">
    <property type="entry name" value="GUANYLATE CYCLASE"/>
    <property type="match status" value="1"/>
</dbReference>
<evidence type="ECO:0000259" key="9">
    <source>
        <dbReference type="PROSITE" id="PS50125"/>
    </source>
</evidence>
<dbReference type="InterPro" id="IPR029787">
    <property type="entry name" value="Nucleotide_cyclase"/>
</dbReference>
<comment type="caution">
    <text evidence="10">The sequence shown here is derived from an EMBL/GenBank/DDBJ whole genome shotgun (WGS) entry which is preliminary data.</text>
</comment>
<protein>
    <submittedName>
        <fullName evidence="10">Receptor-type guanylate cyclase gcy</fullName>
    </submittedName>
</protein>
<dbReference type="Proteomes" id="UP001153069">
    <property type="component" value="Unassembled WGS sequence"/>
</dbReference>
<keyword evidence="10" id="KW-0675">Receptor</keyword>
<organism evidence="10 11">
    <name type="scientific">Seminavis robusta</name>
    <dbReference type="NCBI Taxonomy" id="568900"/>
    <lineage>
        <taxon>Eukaryota</taxon>
        <taxon>Sar</taxon>
        <taxon>Stramenopiles</taxon>
        <taxon>Ochrophyta</taxon>
        <taxon>Bacillariophyta</taxon>
        <taxon>Bacillariophyceae</taxon>
        <taxon>Bacillariophycidae</taxon>
        <taxon>Naviculales</taxon>
        <taxon>Naviculaceae</taxon>
        <taxon>Seminavis</taxon>
    </lineage>
</organism>
<dbReference type="EMBL" id="CAICTM010000973">
    <property type="protein sequence ID" value="CAB9518934.1"/>
    <property type="molecule type" value="Genomic_DNA"/>
</dbReference>
<comment type="subcellular location">
    <subcellularLocation>
        <location evidence="1">Membrane</location>
    </subcellularLocation>
</comment>
<feature type="compositionally biased region" description="Polar residues" evidence="7">
    <location>
        <begin position="11"/>
        <end position="21"/>
    </location>
</feature>
<proteinExistence type="predicted"/>
<evidence type="ECO:0000256" key="4">
    <source>
        <dbReference type="ARBA" id="ARBA00022989"/>
    </source>
</evidence>
<dbReference type="GO" id="GO:0004016">
    <property type="term" value="F:adenylate cyclase activity"/>
    <property type="evidence" value="ECO:0007669"/>
    <property type="project" value="TreeGrafter"/>
</dbReference>
<gene>
    <name evidence="10" type="ORF">SEMRO_975_G226740.1</name>
</gene>
<dbReference type="GO" id="GO:0007168">
    <property type="term" value="P:receptor guanylyl cyclase signaling pathway"/>
    <property type="evidence" value="ECO:0007669"/>
    <property type="project" value="TreeGrafter"/>
</dbReference>
<dbReference type="InterPro" id="IPR036971">
    <property type="entry name" value="PDEase_catalytic_dom_sf"/>
</dbReference>
<dbReference type="PROSITE" id="PS50125">
    <property type="entry name" value="GUANYLATE_CYCLASE_2"/>
    <property type="match status" value="1"/>
</dbReference>
<feature type="compositionally biased region" description="Polar residues" evidence="7">
    <location>
        <begin position="39"/>
        <end position="53"/>
    </location>
</feature>
<feature type="region of interest" description="Disordered" evidence="7">
    <location>
        <begin position="579"/>
        <end position="612"/>
    </location>
</feature>
<dbReference type="PANTHER" id="PTHR11920">
    <property type="entry name" value="GUANYLYL CYCLASE"/>
    <property type="match status" value="1"/>
</dbReference>
<dbReference type="GO" id="GO:0035556">
    <property type="term" value="P:intracellular signal transduction"/>
    <property type="evidence" value="ECO:0007669"/>
    <property type="project" value="InterPro"/>
</dbReference>
<dbReference type="GO" id="GO:0001653">
    <property type="term" value="F:peptide receptor activity"/>
    <property type="evidence" value="ECO:0007669"/>
    <property type="project" value="TreeGrafter"/>
</dbReference>
<feature type="region of interest" description="Disordered" evidence="7">
    <location>
        <begin position="1"/>
        <end position="76"/>
    </location>
</feature>
<evidence type="ECO:0000256" key="2">
    <source>
        <dbReference type="ARBA" id="ARBA00022692"/>
    </source>
</evidence>
<feature type="transmembrane region" description="Helical" evidence="8">
    <location>
        <begin position="544"/>
        <end position="563"/>
    </location>
</feature>
<feature type="compositionally biased region" description="Low complexity" evidence="7">
    <location>
        <begin position="242"/>
        <end position="260"/>
    </location>
</feature>
<dbReference type="InterPro" id="IPR001054">
    <property type="entry name" value="A/G_cyclase"/>
</dbReference>
<dbReference type="OrthoDB" id="432756at2759"/>
<sequence length="1302" mass="146746">MTGTLDMEDSLSVSQEGSSSFADEHSMDADTIDYDGLGNDSSHGTNNHNATSSRRTHFDVEDNDKKVKKDKKGDKPMLANGKKISSTFRWKLFVIFLMFVNTSIVVIATSVYLDNDAGREFERAFNNAAMTVADGVHHEMQGVTDSLQVLGETITSYCQDTNTQWPYVTLPNFEQRVTSIRKSSVLNIMGFLPLIDTEERTSWEGYSAENQIWIQDSYNALLAARLAELAAQEASFSEEPTTTDINDNTLDDNTSNNVTNRSAGTEYSISPEIVVSTTGQYNLDPTEGPFAPLWQLSPPPPPSKAAVINTDLMSSDSFYLLFQAFLRGQAPSEFAISHVVPMSLYSASSTNDAVDAAEHDVTNPQSSNETTDFAASPQSFLFHPIHTSYIQHHEDPIQAFAMGILPWEDFFSDLLPDDISGIVCVLRNPCDAQAHSFLLQGRNATFLGRGDLHDTQYEASKHQPILTETVSYGVVYTEEDQRHSSRQVSPCHYTIDIYPSAEFSSEIHSKHAVMFTLSIAGVFIGTGLIFLAYVYLIGNRQNKVMAIAMSTSAIVSSLFPSTVRDRILQEAQAEVKVRMSDKSKGRAAALRSSRRNSLKQIQEKRKEKRSKPNADLFPETTVLFADIVGFTAWSSVREPTQVFELLETIYHSFDEIARRRKVFKVETIGDCYVAATGLPEPCKEHAVNMCRFARDCLYVMEILTKKLEVKLGPDTGELSMRFGLHSGAVTAGVLRGERSRFQLFGDTVNTAARMESNGKREKIHISEQTAEQLIKSGKEDWFEAREDKIIAKGKGELQTYWLHNKKVAAPMSEISDGEDSSVDIDYDWLDLPTELFDSNRSKMCLGTNEIRQCLSEQNQRLADWNCNQLAMLLSNLVAHRKIVLEHNFANGTSNQEYEESYMRNAHVGVGDSGSILKEAGNTVDMPLYDAKAFVEIDDMPVNLNERVQQQLQDYVSIICSMYIDHPFHSYQHASHCTMNIIKLLSNLAASPNHTSFAHDESSGRPCATRDEEQGRFLYEKTFGISADPMTHFALAFAILIHDADHPGVPNSTLVRENGRLSRIFEKRSIAEQNSFQCAWDLLMDPGFEELREAIYASNEEYHRFRQIVVNAVVATDLFDEELNVARQQRWDEAFPKLNQKIPLPESSLGDIRDMADRKATVVLELMVQASDVAHTMQHWHVYQKWNQRLFHEQLKAHKAGRLEEDPCDYWYQGELDFFDTTVIPLAKKLRSSGAFEVCFDEYLACARQNRTEWQRRGQEIVSEMEKTFEAIAMGALSSRMDLLDDETTLHDDDTTDDPYKRV</sequence>
<dbReference type="GO" id="GO:0004383">
    <property type="term" value="F:guanylate cyclase activity"/>
    <property type="evidence" value="ECO:0007669"/>
    <property type="project" value="TreeGrafter"/>
</dbReference>
<dbReference type="SUPFAM" id="SSF55073">
    <property type="entry name" value="Nucleotide cyclase"/>
    <property type="match status" value="1"/>
</dbReference>
<dbReference type="InterPro" id="IPR050401">
    <property type="entry name" value="Cyclic_nucleotide_synthase"/>
</dbReference>
<evidence type="ECO:0000256" key="6">
    <source>
        <dbReference type="ARBA" id="ARBA00023239"/>
    </source>
</evidence>
<feature type="transmembrane region" description="Helical" evidence="8">
    <location>
        <begin position="512"/>
        <end position="537"/>
    </location>
</feature>
<dbReference type="CDD" id="cd07302">
    <property type="entry name" value="CHD"/>
    <property type="match status" value="1"/>
</dbReference>
<dbReference type="Gene3D" id="1.10.1300.10">
    <property type="entry name" value="3'5'-cyclic nucleotide phosphodiesterase, catalytic domain"/>
    <property type="match status" value="1"/>
</dbReference>
<dbReference type="SMART" id="SM00044">
    <property type="entry name" value="CYCc"/>
    <property type="match status" value="1"/>
</dbReference>
<feature type="transmembrane region" description="Helical" evidence="8">
    <location>
        <begin position="92"/>
        <end position="113"/>
    </location>
</feature>
<keyword evidence="5 8" id="KW-0472">Membrane</keyword>
<accession>A0A9N8EEV4</accession>
<dbReference type="GO" id="GO:0004114">
    <property type="term" value="F:3',5'-cyclic-nucleotide phosphodiesterase activity"/>
    <property type="evidence" value="ECO:0007669"/>
    <property type="project" value="InterPro"/>
</dbReference>
<dbReference type="GO" id="GO:0000166">
    <property type="term" value="F:nucleotide binding"/>
    <property type="evidence" value="ECO:0007669"/>
    <property type="project" value="UniProtKB-KW"/>
</dbReference>
<dbReference type="Pfam" id="PF00233">
    <property type="entry name" value="PDEase_I"/>
    <property type="match status" value="1"/>
</dbReference>
<keyword evidence="3" id="KW-0547">Nucleotide-binding</keyword>
<reference evidence="10" key="1">
    <citation type="submission" date="2020-06" db="EMBL/GenBank/DDBJ databases">
        <authorList>
            <consortium name="Plant Systems Biology data submission"/>
        </authorList>
    </citation>
    <scope>NUCLEOTIDE SEQUENCE</scope>
    <source>
        <strain evidence="10">D6</strain>
    </source>
</reference>
<evidence type="ECO:0000256" key="8">
    <source>
        <dbReference type="SAM" id="Phobius"/>
    </source>
</evidence>
<feature type="region of interest" description="Disordered" evidence="7">
    <location>
        <begin position="235"/>
        <end position="263"/>
    </location>
</feature>
<evidence type="ECO:0000256" key="7">
    <source>
        <dbReference type="SAM" id="MobiDB-lite"/>
    </source>
</evidence>
<dbReference type="InterPro" id="IPR002073">
    <property type="entry name" value="PDEase_catalytic_dom"/>
</dbReference>